<keyword evidence="3" id="KW-1185">Reference proteome</keyword>
<protein>
    <submittedName>
        <fullName evidence="2">Uncharacterized protein</fullName>
    </submittedName>
</protein>
<reference evidence="2 3" key="1">
    <citation type="submission" date="2024-09" db="EMBL/GenBank/DDBJ databases">
        <title>Chromosome-scale assembly of Riccia sorocarpa.</title>
        <authorList>
            <person name="Paukszto L."/>
        </authorList>
    </citation>
    <scope>NUCLEOTIDE SEQUENCE [LARGE SCALE GENOMIC DNA]</scope>
    <source>
        <strain evidence="2">LP-2024</strain>
        <tissue evidence="2">Aerial parts of the thallus</tissue>
    </source>
</reference>
<organism evidence="2 3">
    <name type="scientific">Riccia sorocarpa</name>
    <dbReference type="NCBI Taxonomy" id="122646"/>
    <lineage>
        <taxon>Eukaryota</taxon>
        <taxon>Viridiplantae</taxon>
        <taxon>Streptophyta</taxon>
        <taxon>Embryophyta</taxon>
        <taxon>Marchantiophyta</taxon>
        <taxon>Marchantiopsida</taxon>
        <taxon>Marchantiidae</taxon>
        <taxon>Marchantiales</taxon>
        <taxon>Ricciaceae</taxon>
        <taxon>Riccia</taxon>
    </lineage>
</organism>
<evidence type="ECO:0000256" key="1">
    <source>
        <dbReference type="SAM" id="MobiDB-lite"/>
    </source>
</evidence>
<sequence length="271" mass="31230">MSSTTRRILHAYNRLRSTSCHGRGHFLTGTPEMLMRSESRSASDDSSLDDGGGRNSTVDPDVTFMNFVYREQCESAFAKDYELWKFDVNYLVNQDALVNFLRRLKQVQLLDFFQRIALILDPRALILNFILESRIDRSSNSTGVLRYELQRLPGLGEGQNLRLKLTRESFANILGLPMVESEAALDEYRFHKLFQASAVGWLGVISAILCASSKNVQGWNQAWEIWQKESDTPVIKTCREACRHVQRCHSRRQSSDPNNFGRKMYFMEEDQ</sequence>
<evidence type="ECO:0000313" key="3">
    <source>
        <dbReference type="Proteomes" id="UP001633002"/>
    </source>
</evidence>
<name>A0ABD3GL26_9MARC</name>
<comment type="caution">
    <text evidence="2">The sequence shown here is derived from an EMBL/GenBank/DDBJ whole genome shotgun (WGS) entry which is preliminary data.</text>
</comment>
<gene>
    <name evidence="2" type="ORF">R1sor_022183</name>
</gene>
<proteinExistence type="predicted"/>
<dbReference type="EMBL" id="JBJQOH010000007">
    <property type="protein sequence ID" value="KAL3679227.1"/>
    <property type="molecule type" value="Genomic_DNA"/>
</dbReference>
<accession>A0ABD3GL26</accession>
<dbReference type="Proteomes" id="UP001633002">
    <property type="component" value="Unassembled WGS sequence"/>
</dbReference>
<dbReference type="AlphaFoldDB" id="A0ABD3GL26"/>
<evidence type="ECO:0000313" key="2">
    <source>
        <dbReference type="EMBL" id="KAL3679227.1"/>
    </source>
</evidence>
<feature type="region of interest" description="Disordered" evidence="1">
    <location>
        <begin position="38"/>
        <end position="57"/>
    </location>
</feature>